<reference evidence="3" key="3">
    <citation type="submission" date="2025-08" db="UniProtKB">
        <authorList>
            <consortium name="RefSeq"/>
        </authorList>
    </citation>
    <scope>IDENTIFICATION</scope>
    <source>
        <strain evidence="3">NI907</strain>
    </source>
</reference>
<dbReference type="AlphaFoldDB" id="A0A6P8BEP8"/>
<evidence type="ECO:0000256" key="1">
    <source>
        <dbReference type="SAM" id="MobiDB-lite"/>
    </source>
</evidence>
<reference evidence="3" key="1">
    <citation type="journal article" date="2019" name="Mol. Biol. Evol.">
        <title>Blast fungal genomes show frequent chromosomal changes, gene gains and losses, and effector gene turnover.</title>
        <authorList>
            <person name="Gomez Luciano L.B."/>
            <person name="Jason Tsai I."/>
            <person name="Chuma I."/>
            <person name="Tosa Y."/>
            <person name="Chen Y.H."/>
            <person name="Li J.Y."/>
            <person name="Li M.Y."/>
            <person name="Jade Lu M.Y."/>
            <person name="Nakayashiki H."/>
            <person name="Li W.H."/>
        </authorList>
    </citation>
    <scope>NUCLEOTIDE SEQUENCE</scope>
    <source>
        <strain evidence="3">NI907</strain>
    </source>
</reference>
<name>A0A6P8BEP8_PYRGI</name>
<dbReference type="KEGG" id="pgri:PgNI_03525"/>
<evidence type="ECO:0000313" key="2">
    <source>
        <dbReference type="Proteomes" id="UP000515153"/>
    </source>
</evidence>
<gene>
    <name evidence="3" type="ORF">PgNI_03525</name>
</gene>
<protein>
    <submittedName>
        <fullName evidence="3">Uncharacterized protein</fullName>
    </submittedName>
</protein>
<feature type="region of interest" description="Disordered" evidence="1">
    <location>
        <begin position="50"/>
        <end position="83"/>
    </location>
</feature>
<evidence type="ECO:0000313" key="3">
    <source>
        <dbReference type="RefSeq" id="XP_030985576.1"/>
    </source>
</evidence>
<dbReference type="OrthoDB" id="2574141at2759"/>
<reference evidence="3" key="2">
    <citation type="submission" date="2019-10" db="EMBL/GenBank/DDBJ databases">
        <authorList>
            <consortium name="NCBI Genome Project"/>
        </authorList>
    </citation>
    <scope>NUCLEOTIDE SEQUENCE</scope>
    <source>
        <strain evidence="3">NI907</strain>
    </source>
</reference>
<sequence length="337" mass="36348">MSASAEFSAPLFGLENGGEPWHVDSFGGGLDQEDPMHGFEWFPVDGGLDAPVPPEDSASAGNVQSTVESGTTPATSVETEVSRPGHRLAGLQMNLDTILAKLPTPAAYHVQKDGPLYEYLENFGRRYLADGFPESIFTSLQCLIDLYPEATAAIVTPIAAGDEQDPDPCEIVGCLHEIALPAELAMLEEQLGQKPEPVDGALGGQLVACHVRLLDVVDRLIRGVFMCARLKAVLPPDGRPTFRMPDLTVGSFKPPDHSAALMQIVLLKNLLDELLFVSRALPAALDKVDVGNSAAREALLSLPVLLRQAESLGKRHERTLDRFKSLLTYVIGLGYME</sequence>
<accession>A0A6P8BEP8</accession>
<dbReference type="RefSeq" id="XP_030985576.1">
    <property type="nucleotide sequence ID" value="XM_031123580.1"/>
</dbReference>
<keyword evidence="2" id="KW-1185">Reference proteome</keyword>
<feature type="compositionally biased region" description="Polar residues" evidence="1">
    <location>
        <begin position="59"/>
        <end position="79"/>
    </location>
</feature>
<dbReference type="GeneID" id="41958489"/>
<proteinExistence type="predicted"/>
<dbReference type="Proteomes" id="UP000515153">
    <property type="component" value="Unplaced"/>
</dbReference>
<organism evidence="2 3">
    <name type="scientific">Pyricularia grisea</name>
    <name type="common">Crabgrass-specific blast fungus</name>
    <name type="synonym">Magnaporthe grisea</name>
    <dbReference type="NCBI Taxonomy" id="148305"/>
    <lineage>
        <taxon>Eukaryota</taxon>
        <taxon>Fungi</taxon>
        <taxon>Dikarya</taxon>
        <taxon>Ascomycota</taxon>
        <taxon>Pezizomycotina</taxon>
        <taxon>Sordariomycetes</taxon>
        <taxon>Sordariomycetidae</taxon>
        <taxon>Magnaporthales</taxon>
        <taxon>Pyriculariaceae</taxon>
        <taxon>Pyricularia</taxon>
    </lineage>
</organism>